<sequence>MTQPPQDGYGGPRYRRQRPPPPPVPRQPPPQQLQPRQPPPQPPTAGFGYWDSPAQQLPPQPPPQPALPPQPQWESPPPPPPPYDYEYLFDERYEEPPPDYGYPPAGPRWAAHSKRKLVALFAGTIIAVLLAGGGVYYMTDSGGGGGTGASSESGEQPDSGSAGERPDGGNQGGAQDEDAGSGGKNGGAKGFTGTWQSRGGATLTVGREAESGRSAGKNAVAYNRPGRLSTCPGVGEARKSGAAFRLALKCVNGNVKSALTGDAVRSGDKLTVEWDGGSKDTFQRRSGRNSG</sequence>
<accession>A0A7T1WSA7</accession>
<evidence type="ECO:0000256" key="2">
    <source>
        <dbReference type="SAM" id="Phobius"/>
    </source>
</evidence>
<dbReference type="Proteomes" id="UP000595046">
    <property type="component" value="Chromosome"/>
</dbReference>
<organism evidence="3 4">
    <name type="scientific">Streptomyces bathyalis</name>
    <dbReference type="NCBI Taxonomy" id="2710756"/>
    <lineage>
        <taxon>Bacteria</taxon>
        <taxon>Bacillati</taxon>
        <taxon>Actinomycetota</taxon>
        <taxon>Actinomycetes</taxon>
        <taxon>Kitasatosporales</taxon>
        <taxon>Streptomycetaceae</taxon>
        <taxon>Streptomyces</taxon>
    </lineage>
</organism>
<dbReference type="EMBL" id="CP048882">
    <property type="protein sequence ID" value="QPP06942.1"/>
    <property type="molecule type" value="Genomic_DNA"/>
</dbReference>
<dbReference type="AlphaFoldDB" id="A0A7T1WSA7"/>
<name>A0A7T1WSA7_9ACTN</name>
<dbReference type="KEGG" id="sbat:G4Z16_11730"/>
<proteinExistence type="predicted"/>
<dbReference type="RefSeq" id="WP_197350763.1">
    <property type="nucleotide sequence ID" value="NZ_CP048882.1"/>
</dbReference>
<feature type="compositionally biased region" description="Basic and acidic residues" evidence="1">
    <location>
        <begin position="272"/>
        <end position="283"/>
    </location>
</feature>
<feature type="region of interest" description="Disordered" evidence="1">
    <location>
        <begin position="272"/>
        <end position="291"/>
    </location>
</feature>
<protein>
    <submittedName>
        <fullName evidence="3">Uncharacterized protein</fullName>
    </submittedName>
</protein>
<keyword evidence="2" id="KW-0472">Membrane</keyword>
<evidence type="ECO:0000256" key="1">
    <source>
        <dbReference type="SAM" id="MobiDB-lite"/>
    </source>
</evidence>
<feature type="transmembrane region" description="Helical" evidence="2">
    <location>
        <begin position="117"/>
        <end position="138"/>
    </location>
</feature>
<evidence type="ECO:0000313" key="3">
    <source>
        <dbReference type="EMBL" id="QPP06942.1"/>
    </source>
</evidence>
<feature type="compositionally biased region" description="Pro residues" evidence="1">
    <location>
        <begin position="19"/>
        <end position="43"/>
    </location>
</feature>
<keyword evidence="2" id="KW-1133">Transmembrane helix</keyword>
<feature type="region of interest" description="Disordered" evidence="1">
    <location>
        <begin position="1"/>
        <end position="109"/>
    </location>
</feature>
<feature type="region of interest" description="Disordered" evidence="1">
    <location>
        <begin position="144"/>
        <end position="229"/>
    </location>
</feature>
<keyword evidence="2" id="KW-0812">Transmembrane</keyword>
<evidence type="ECO:0000313" key="4">
    <source>
        <dbReference type="Proteomes" id="UP000595046"/>
    </source>
</evidence>
<feature type="compositionally biased region" description="Pro residues" evidence="1">
    <location>
        <begin position="56"/>
        <end position="83"/>
    </location>
</feature>
<reference evidence="4" key="1">
    <citation type="submission" date="2020-02" db="EMBL/GenBank/DDBJ databases">
        <title>Streptomyces sp. ASO4wet.</title>
        <authorList>
            <person name="Risdian C."/>
            <person name="Landwehr W."/>
            <person name="Schupp P."/>
            <person name="Wink J."/>
        </authorList>
    </citation>
    <scope>NUCLEOTIDE SEQUENCE [LARGE SCALE GENOMIC DNA]</scope>
    <source>
        <strain evidence="4">ASO4wet</strain>
    </source>
</reference>
<feature type="compositionally biased region" description="Gly residues" evidence="1">
    <location>
        <begin position="180"/>
        <end position="190"/>
    </location>
</feature>
<keyword evidence="4" id="KW-1185">Reference proteome</keyword>
<gene>
    <name evidence="3" type="ORF">G4Z16_11730</name>
</gene>